<feature type="compositionally biased region" description="Polar residues" evidence="14">
    <location>
        <begin position="1170"/>
        <end position="1189"/>
    </location>
</feature>
<dbReference type="VEuPathDB" id="FungiDB:C5L36_0B04380"/>
<feature type="repeat" description="Solcar" evidence="13">
    <location>
        <begin position="114"/>
        <end position="201"/>
    </location>
</feature>
<keyword evidence="12 13" id="KW-0472">Membrane</keyword>
<evidence type="ECO:0000256" key="6">
    <source>
        <dbReference type="ARBA" id="ARBA00022448"/>
    </source>
</evidence>
<keyword evidence="9" id="KW-0378">Hydrolase</keyword>
<comment type="caution">
    <text evidence="17">The sequence shown here is derived from an EMBL/GenBank/DDBJ whole genome shotgun (WGS) entry which is preliminary data.</text>
</comment>
<keyword evidence="8 13" id="KW-0812">Transmembrane</keyword>
<evidence type="ECO:0000256" key="9">
    <source>
        <dbReference type="ARBA" id="ARBA00022801"/>
    </source>
</evidence>
<evidence type="ECO:0000256" key="14">
    <source>
        <dbReference type="SAM" id="MobiDB-lite"/>
    </source>
</evidence>
<dbReference type="Proteomes" id="UP000195871">
    <property type="component" value="Unassembled WGS sequence"/>
</dbReference>
<gene>
    <name evidence="17" type="ORF">CAS74_003531</name>
</gene>
<dbReference type="GO" id="GO:0015031">
    <property type="term" value="P:protein transport"/>
    <property type="evidence" value="ECO:0007669"/>
    <property type="project" value="UniProtKB-KW"/>
</dbReference>
<dbReference type="InterPro" id="IPR002013">
    <property type="entry name" value="SAC_dom"/>
</dbReference>
<keyword evidence="11 15" id="KW-1133">Transmembrane helix</keyword>
<feature type="domain" description="SAC" evidence="16">
    <location>
        <begin position="350"/>
        <end position="684"/>
    </location>
</feature>
<dbReference type="SMART" id="SM00128">
    <property type="entry name" value="IPPc"/>
    <property type="match status" value="1"/>
</dbReference>
<dbReference type="Pfam" id="PF22669">
    <property type="entry name" value="Exo_endo_phos2"/>
    <property type="match status" value="1"/>
</dbReference>
<protein>
    <recommendedName>
        <fullName evidence="5">phosphoinositide 5-phosphatase</fullName>
        <ecNumber evidence="5">3.1.3.36</ecNumber>
    </recommendedName>
</protein>
<dbReference type="Gene3D" id="1.50.40.10">
    <property type="entry name" value="Mitochondrial carrier domain"/>
    <property type="match status" value="1"/>
</dbReference>
<accession>A0A1Z8JLF4</accession>
<dbReference type="GO" id="GO:0046856">
    <property type="term" value="P:phosphatidylinositol dephosphorylation"/>
    <property type="evidence" value="ECO:0007669"/>
    <property type="project" value="InterPro"/>
</dbReference>
<dbReference type="GO" id="GO:0043813">
    <property type="term" value="F:phosphatidylinositol-3,5-bisphosphate 5-phosphatase activity"/>
    <property type="evidence" value="ECO:0007669"/>
    <property type="project" value="TreeGrafter"/>
</dbReference>
<feature type="compositionally biased region" description="Low complexity" evidence="14">
    <location>
        <begin position="1258"/>
        <end position="1269"/>
    </location>
</feature>
<dbReference type="GO" id="GO:0016020">
    <property type="term" value="C:membrane"/>
    <property type="evidence" value="ECO:0007669"/>
    <property type="project" value="UniProtKB-SubCell"/>
</dbReference>
<proteinExistence type="inferred from homology"/>
<evidence type="ECO:0000313" key="18">
    <source>
        <dbReference type="Proteomes" id="UP000195871"/>
    </source>
</evidence>
<evidence type="ECO:0000256" key="3">
    <source>
        <dbReference type="ARBA" id="ARBA00008943"/>
    </source>
</evidence>
<evidence type="ECO:0000256" key="13">
    <source>
        <dbReference type="PROSITE-ProRule" id="PRU00282"/>
    </source>
</evidence>
<dbReference type="AlphaFoldDB" id="A0A1Z8JLF4"/>
<feature type="repeat" description="Solcar" evidence="13">
    <location>
        <begin position="3"/>
        <end position="101"/>
    </location>
</feature>
<dbReference type="PANTHER" id="PTHR11200">
    <property type="entry name" value="INOSITOL 5-PHOSPHATASE"/>
    <property type="match status" value="1"/>
</dbReference>
<dbReference type="VEuPathDB" id="FungiDB:C5L36_0B04370"/>
<evidence type="ECO:0000256" key="1">
    <source>
        <dbReference type="ARBA" id="ARBA00004141"/>
    </source>
</evidence>
<organism evidence="17 18">
    <name type="scientific">Pichia kudriavzevii</name>
    <name type="common">Yeast</name>
    <name type="synonym">Issatchenkia orientalis</name>
    <dbReference type="NCBI Taxonomy" id="4909"/>
    <lineage>
        <taxon>Eukaryota</taxon>
        <taxon>Fungi</taxon>
        <taxon>Dikarya</taxon>
        <taxon>Ascomycota</taxon>
        <taxon>Saccharomycotina</taxon>
        <taxon>Pichiomycetes</taxon>
        <taxon>Pichiales</taxon>
        <taxon>Pichiaceae</taxon>
        <taxon>Pichia</taxon>
    </lineage>
</organism>
<reference evidence="17 18" key="1">
    <citation type="submission" date="2017-05" db="EMBL/GenBank/DDBJ databases">
        <title>The Genome Sequence of Candida krusei Ckrusei653.</title>
        <authorList>
            <person name="Cuomo C."/>
            <person name="Forche A."/>
            <person name="Young S."/>
            <person name="Abouelleil A."/>
            <person name="Cao P."/>
            <person name="Chapman S."/>
            <person name="Cusick C."/>
            <person name="Shea T."/>
            <person name="Nusbaum C."/>
            <person name="Birren B."/>
        </authorList>
    </citation>
    <scope>NUCLEOTIDE SEQUENCE [LARGE SCALE GENOMIC DNA]</scope>
    <source>
        <strain evidence="17 18">Ckrusei653</strain>
    </source>
</reference>
<keyword evidence="10" id="KW-0653">Protein transport</keyword>
<name>A0A1Z8JLF4_PICKU</name>
<dbReference type="Gene3D" id="3.60.10.10">
    <property type="entry name" value="Endonuclease/exonuclease/phosphatase"/>
    <property type="match status" value="1"/>
</dbReference>
<evidence type="ECO:0000256" key="4">
    <source>
        <dbReference type="ARBA" id="ARBA00009678"/>
    </source>
</evidence>
<dbReference type="InterPro" id="IPR018108">
    <property type="entry name" value="MCP_transmembrane"/>
</dbReference>
<comment type="similarity">
    <text evidence="3">Belongs to the synaptojanin family.</text>
</comment>
<feature type="transmembrane region" description="Helical" evidence="15">
    <location>
        <begin position="116"/>
        <end position="140"/>
    </location>
</feature>
<keyword evidence="6" id="KW-0813">Transport</keyword>
<dbReference type="FunFam" id="3.60.10.10:FF:000029">
    <property type="entry name" value="Inositol polyphosphate 5-phosphatase"/>
    <property type="match status" value="1"/>
</dbReference>
<evidence type="ECO:0000256" key="11">
    <source>
        <dbReference type="ARBA" id="ARBA00022989"/>
    </source>
</evidence>
<dbReference type="EMBL" id="NHMM01000005">
    <property type="protein sequence ID" value="OUT21413.1"/>
    <property type="molecule type" value="Genomic_DNA"/>
</dbReference>
<dbReference type="Pfam" id="PF00153">
    <property type="entry name" value="Mito_carr"/>
    <property type="match status" value="2"/>
</dbReference>
<sequence>MITPEITEGIAGLSAGFATTVITHPLDFFKLRLQLDTTSTSQWQAVHLIYKKLIKTSTNVNGGFSTSSFIAHLYRGIGPNLVGSTSAWAMYFYFYRRYKNSILALTRGSSDHHLKSYHYLCSAFLAGWTTSIITNPIWVIKTRMISTEKSQPGAYRSILHGIKEIYKREGLLGYYRGLTPAMLNVAQGAVQVSIYDLLKRSLVDPDASSEKLTTLQYVYARTKRTLALQSATHVLLFRYINETQKCAIELIDRESFSSKSYKQLSRSKPQGFLGLIEMNNDIFLCVITSKLHVAQPLPHESIYKIVDVEFHSLTNDTWDFLDMNSNAKWCSSSIHNDYTPRIPQHPCWELRKLLSDGSFFYSTDFDLTSTLQGRGVHDRQRLSMDLFHTDYMWNDFMMEGIINYRNNLSEKQKLILDDDHFLTTVIRGFAETLNAQVDGKPCTITIISKQSWKRAGTRFNVRGVDDDGNVANFVETELIFTNHHYIFAFTQIRGSIPVFWEQDTALIAPKVQITRSFEAAQPTFAKHFEMLNSKYGPIHIVNLLSKTRSSEIELSETYKAHFKKLQSTTPDSVFFTDFDFHHETAKTYADATRLLPFLHDSFRAFDYFLYDNKRHIVVNEQKGTFRTNCLDCLDRTNVIQQVISLNALMEFLHSVHYHDFSNLKNRHSTLWADHGDRISQIYTGTNALKSSFSRSGKMGFAGALSDATKSISRIYINNFVDKGKQQVTDTLLGKISNQNQVMIYDPVNDFINSELQKFESKFTTHESINIFTGTFNLAGAHNNKNLTDWLFPYDNFNPDLFVIGFQEVIELNASNILKSDGSVGQYWTKEVEKTIQKNANDNYILLRSEFMSSILLLLFVKEDKVPLVTEVEGKSKKTGLGGMTANKGTVAIRLNIASTSFCFVNSHFAAGLSYTEERNNDFISSWNGVRFSRNRYIKHHDNIVWLGDLNYRITFPNEKARALIKENDLSTLFTRDQLSYQMMRIKEFKCFQESEIKFPPTYKFDKFSDDYDTSEKQRVPAWTDRIIYRGKYLESVAYDSVPIVKFTDHRPVFSVFNSRITIIDEETKDSISNKLRESFLNNSNGKSEYIDLNDVASSAASSVMSTNSSRATTINLIDMDTSTPSTTPPLPRRPVPPVYNAQETKKMLVPGLTPVNIQNAIHVPNIVKQTPRASPASSEPTNFGSISVMTPTISRSGSTPPPPPPRRKPAESASQPSSPMHGASSLQEKVAEPLKTAPIVPSKPKALNGIYTGDLNKSSSSQAQASTTSWVPMTPTKKL</sequence>
<dbReference type="PROSITE" id="PS50275">
    <property type="entry name" value="SAC"/>
    <property type="match status" value="1"/>
</dbReference>
<dbReference type="SUPFAM" id="SSF103506">
    <property type="entry name" value="Mitochondrial carrier"/>
    <property type="match status" value="1"/>
</dbReference>
<dbReference type="Pfam" id="PF02383">
    <property type="entry name" value="Syja_N"/>
    <property type="match status" value="1"/>
</dbReference>
<dbReference type="GO" id="GO:0004439">
    <property type="term" value="F:phosphatidylinositol-4,5-bisphosphate 5-phosphatase activity"/>
    <property type="evidence" value="ECO:0007669"/>
    <property type="project" value="UniProtKB-EC"/>
</dbReference>
<evidence type="ECO:0000256" key="8">
    <source>
        <dbReference type="ARBA" id="ARBA00022692"/>
    </source>
</evidence>
<dbReference type="InterPro" id="IPR000300">
    <property type="entry name" value="IPPc"/>
</dbReference>
<dbReference type="InterPro" id="IPR036691">
    <property type="entry name" value="Endo/exonu/phosph_ase_sf"/>
</dbReference>
<feature type="region of interest" description="Disordered" evidence="14">
    <location>
        <begin position="1170"/>
        <end position="1279"/>
    </location>
</feature>
<evidence type="ECO:0000256" key="2">
    <source>
        <dbReference type="ARBA" id="ARBA00004496"/>
    </source>
</evidence>
<evidence type="ECO:0000313" key="17">
    <source>
        <dbReference type="EMBL" id="OUT21413.1"/>
    </source>
</evidence>
<evidence type="ECO:0000259" key="16">
    <source>
        <dbReference type="PROSITE" id="PS50275"/>
    </source>
</evidence>
<dbReference type="PANTHER" id="PTHR11200:SF257">
    <property type="entry name" value="PHOSPHOINOSITIDE 5-PHOSPHATASE"/>
    <property type="match status" value="1"/>
</dbReference>
<evidence type="ECO:0000256" key="10">
    <source>
        <dbReference type="ARBA" id="ARBA00022927"/>
    </source>
</evidence>
<evidence type="ECO:0000256" key="12">
    <source>
        <dbReference type="ARBA" id="ARBA00023136"/>
    </source>
</evidence>
<dbReference type="PROSITE" id="PS50920">
    <property type="entry name" value="SOLCAR"/>
    <property type="match status" value="2"/>
</dbReference>
<dbReference type="InterPro" id="IPR023395">
    <property type="entry name" value="MCP_dom_sf"/>
</dbReference>
<feature type="transmembrane region" description="Helical" evidence="15">
    <location>
        <begin position="77"/>
        <end position="95"/>
    </location>
</feature>
<evidence type="ECO:0000256" key="7">
    <source>
        <dbReference type="ARBA" id="ARBA00022490"/>
    </source>
</evidence>
<evidence type="ECO:0000256" key="15">
    <source>
        <dbReference type="SAM" id="Phobius"/>
    </source>
</evidence>
<evidence type="ECO:0000256" key="5">
    <source>
        <dbReference type="ARBA" id="ARBA00013044"/>
    </source>
</evidence>
<dbReference type="EC" id="3.1.3.36" evidence="5"/>
<dbReference type="GO" id="GO:0005737">
    <property type="term" value="C:cytoplasm"/>
    <property type="evidence" value="ECO:0007669"/>
    <property type="project" value="UniProtKB-SubCell"/>
</dbReference>
<keyword evidence="7" id="KW-0963">Cytoplasm</keyword>
<comment type="subcellular location">
    <subcellularLocation>
        <location evidence="2">Cytoplasm</location>
    </subcellularLocation>
    <subcellularLocation>
        <location evidence="1">Membrane</location>
        <topology evidence="1">Multi-pass membrane protein</topology>
    </subcellularLocation>
</comment>
<dbReference type="SUPFAM" id="SSF56219">
    <property type="entry name" value="DNase I-like"/>
    <property type="match status" value="1"/>
</dbReference>
<comment type="similarity">
    <text evidence="4">In the central section; belongs to the inositol 1,4,5-trisphosphate 5-phosphatase family.</text>
</comment>
<dbReference type="InterPro" id="IPR046985">
    <property type="entry name" value="IP5"/>
</dbReference>